<dbReference type="PANTHER" id="PTHR13483:SF3">
    <property type="entry name" value="BOX C_D SNORNA PROTEIN 1"/>
    <property type="match status" value="1"/>
</dbReference>
<dbReference type="EMBL" id="JABMIG020000005">
    <property type="protein sequence ID" value="KAL3804892.1"/>
    <property type="molecule type" value="Genomic_DNA"/>
</dbReference>
<dbReference type="InterPro" id="IPR007529">
    <property type="entry name" value="Znf_HIT"/>
</dbReference>
<dbReference type="Proteomes" id="UP001516023">
    <property type="component" value="Unassembled WGS sequence"/>
</dbReference>
<dbReference type="GO" id="GO:0008270">
    <property type="term" value="F:zinc ion binding"/>
    <property type="evidence" value="ECO:0007669"/>
    <property type="project" value="UniProtKB-UniRule"/>
</dbReference>
<dbReference type="CDD" id="cd23023">
    <property type="entry name" value="zf-HIT_BCD1"/>
    <property type="match status" value="1"/>
</dbReference>
<evidence type="ECO:0000256" key="5">
    <source>
        <dbReference type="ARBA" id="ARBA00049598"/>
    </source>
</evidence>
<accession>A0ABD3QXU1</accession>
<keyword evidence="10" id="KW-1185">Reference proteome</keyword>
<feature type="domain" description="HIT-type" evidence="8">
    <location>
        <begin position="8"/>
        <end position="50"/>
    </location>
</feature>
<evidence type="ECO:0000256" key="1">
    <source>
        <dbReference type="ARBA" id="ARBA00022553"/>
    </source>
</evidence>
<name>A0ABD3QXU1_9STRA</name>
<evidence type="ECO:0000256" key="2">
    <source>
        <dbReference type="ARBA" id="ARBA00022723"/>
    </source>
</evidence>
<evidence type="ECO:0000256" key="7">
    <source>
        <dbReference type="PROSITE-ProRule" id="PRU00453"/>
    </source>
</evidence>
<dbReference type="Pfam" id="PF04438">
    <property type="entry name" value="zf-HIT"/>
    <property type="match status" value="1"/>
</dbReference>
<comment type="function">
    <text evidence="5">Required for box C/D snoRNAs accumulation involved in snoRNA processing, snoRNA transport to the nucleolus and ribosome biogenesis.</text>
</comment>
<dbReference type="InterPro" id="IPR057721">
    <property type="entry name" value="BCD1_alpha/beta"/>
</dbReference>
<evidence type="ECO:0000259" key="8">
    <source>
        <dbReference type="PROSITE" id="PS51083"/>
    </source>
</evidence>
<dbReference type="PROSITE" id="PS51083">
    <property type="entry name" value="ZF_HIT"/>
    <property type="match status" value="1"/>
</dbReference>
<comment type="caution">
    <text evidence="9">The sequence shown here is derived from an EMBL/GenBank/DDBJ whole genome shotgun (WGS) entry which is preliminary data.</text>
</comment>
<organism evidence="9 10">
    <name type="scientific">Cyclotella cryptica</name>
    <dbReference type="NCBI Taxonomy" id="29204"/>
    <lineage>
        <taxon>Eukaryota</taxon>
        <taxon>Sar</taxon>
        <taxon>Stramenopiles</taxon>
        <taxon>Ochrophyta</taxon>
        <taxon>Bacillariophyta</taxon>
        <taxon>Coscinodiscophyceae</taxon>
        <taxon>Thalassiosirophycidae</taxon>
        <taxon>Stephanodiscales</taxon>
        <taxon>Stephanodiscaceae</taxon>
        <taxon>Cyclotella</taxon>
    </lineage>
</organism>
<protein>
    <recommendedName>
        <fullName evidence="8">HIT-type domain-containing protein</fullName>
    </recommendedName>
</protein>
<reference evidence="9 10" key="1">
    <citation type="journal article" date="2020" name="G3 (Bethesda)">
        <title>Improved Reference Genome for Cyclotella cryptica CCMP332, a Model for Cell Wall Morphogenesis, Salinity Adaptation, and Lipid Production in Diatoms (Bacillariophyta).</title>
        <authorList>
            <person name="Roberts W.R."/>
            <person name="Downey K.M."/>
            <person name="Ruck E.C."/>
            <person name="Traller J.C."/>
            <person name="Alverson A.J."/>
        </authorList>
    </citation>
    <scope>NUCLEOTIDE SEQUENCE [LARGE SCALE GENOMIC DNA]</scope>
    <source>
        <strain evidence="9 10">CCMP332</strain>
    </source>
</reference>
<evidence type="ECO:0000256" key="4">
    <source>
        <dbReference type="ARBA" id="ARBA00022833"/>
    </source>
</evidence>
<keyword evidence="1" id="KW-0597">Phosphoprotein</keyword>
<keyword evidence="2" id="KW-0479">Metal-binding</keyword>
<dbReference type="PANTHER" id="PTHR13483">
    <property type="entry name" value="BOX C_D SNORNA PROTEIN 1-RELATED"/>
    <property type="match status" value="1"/>
</dbReference>
<proteinExistence type="inferred from homology"/>
<dbReference type="AlphaFoldDB" id="A0ABD3QXU1"/>
<evidence type="ECO:0000256" key="3">
    <source>
        <dbReference type="ARBA" id="ARBA00022771"/>
    </source>
</evidence>
<evidence type="ECO:0000313" key="10">
    <source>
        <dbReference type="Proteomes" id="UP001516023"/>
    </source>
</evidence>
<gene>
    <name evidence="9" type="ORF">HJC23_006664</name>
</gene>
<dbReference type="Gene3D" id="3.30.60.190">
    <property type="match status" value="1"/>
</dbReference>
<sequence>MDNQPTTCDVCNVKIAIYHCPRCSTSTCSLECCRAHKTSSTKDGGTTIVCSGKRDRTKFCSLKGFNDAQLASDYHFLEDVLKVSEGSKRLYDGLVAGDSSAQVVPDAKKSKVISAKTRFNRDELSSISQDVPLHPLLQARNGKGIVEVLANGVDNVDRLGEEHKALIVCSPDQTTTPSRQNARPMLPKVDPLVRQAELKGINLLCMPPGMQRHLSNTSKYNKKNDSITWKLELNFHLPSRTIHEDNTTNEDQDETTHKKTKPTMFTVESQMIDSSSLGQELEKHLDVHPGNSSTRSALRTFVSEPRKSLLLFLKCLPCSSAAPKYYELDSDKTLAEVLRGKTIIEFPTVDVVAEEDKSRFPLLISEVS</sequence>
<keyword evidence="4" id="KW-0862">Zinc</keyword>
<comment type="similarity">
    <text evidence="6">Belongs to the BCD1 family.</text>
</comment>
<evidence type="ECO:0000313" key="9">
    <source>
        <dbReference type="EMBL" id="KAL3804892.1"/>
    </source>
</evidence>
<evidence type="ECO:0000256" key="6">
    <source>
        <dbReference type="ARBA" id="ARBA00049654"/>
    </source>
</evidence>
<dbReference type="Pfam" id="PF25790">
    <property type="entry name" value="BCD1"/>
    <property type="match status" value="1"/>
</dbReference>
<dbReference type="SUPFAM" id="SSF144232">
    <property type="entry name" value="HIT/MYND zinc finger-like"/>
    <property type="match status" value="1"/>
</dbReference>
<dbReference type="InterPro" id="IPR051639">
    <property type="entry name" value="BCD1"/>
</dbReference>
<keyword evidence="3 7" id="KW-0863">Zinc-finger</keyword>